<dbReference type="InterPro" id="IPR000086">
    <property type="entry name" value="NUDIX_hydrolase_dom"/>
</dbReference>
<dbReference type="KEGG" id="hazt:108670581"/>
<name>A0A8B7NIS3_HYAAZ</name>
<proteinExistence type="predicted"/>
<feature type="region of interest" description="Disordered" evidence="5">
    <location>
        <begin position="151"/>
        <end position="184"/>
    </location>
</feature>
<dbReference type="OrthoDB" id="242473at2759"/>
<dbReference type="InterPro" id="IPR055295">
    <property type="entry name" value="NUDT22/NUDT9-like"/>
</dbReference>
<feature type="domain" description="Nudix hydrolase" evidence="6">
    <location>
        <begin position="122"/>
        <end position="323"/>
    </location>
</feature>
<accession>A0A8B7NIS3</accession>
<keyword evidence="3" id="KW-0378">Hydrolase</keyword>
<feature type="compositionally biased region" description="Polar residues" evidence="5">
    <location>
        <begin position="173"/>
        <end position="183"/>
    </location>
</feature>
<evidence type="ECO:0000259" key="6">
    <source>
        <dbReference type="PROSITE" id="PS51462"/>
    </source>
</evidence>
<dbReference type="PANTHER" id="PTHR31835:SF1">
    <property type="entry name" value="URIDINE DIPHOSPHATE GLUCOSE PYROPHOSPHATASE NUDT22"/>
    <property type="match status" value="1"/>
</dbReference>
<dbReference type="PROSITE" id="PS51462">
    <property type="entry name" value="NUDIX"/>
    <property type="match status" value="1"/>
</dbReference>
<comment type="cofactor">
    <cofactor evidence="1">
        <name>Mg(2+)</name>
        <dbReference type="ChEBI" id="CHEBI:18420"/>
    </cofactor>
</comment>
<dbReference type="PANTHER" id="PTHR31835">
    <property type="entry name" value="URIDINE DIPHOSPHATE GLUCOSE PYROPHOSPHATASE"/>
    <property type="match status" value="1"/>
</dbReference>
<keyword evidence="7" id="KW-1185">Reference proteome</keyword>
<dbReference type="Gene3D" id="3.90.79.10">
    <property type="entry name" value="Nucleoside Triphosphate Pyrophosphohydrolase"/>
    <property type="match status" value="1"/>
</dbReference>
<reference evidence="8" key="1">
    <citation type="submission" date="2025-08" db="UniProtKB">
        <authorList>
            <consortium name="RefSeq"/>
        </authorList>
    </citation>
    <scope>IDENTIFICATION</scope>
    <source>
        <tissue evidence="8">Whole organism</tissue>
    </source>
</reference>
<sequence>MTLNTVQISIRRAEVNLVRYHKPLQITDVFINYNEKLFGCKQNPTHKKISDILWKEKCNNNPRLFDKEKFRFAGSKGVDSKIEIDLGLTSYKELCVTNFQPNVTKLMQEGIQDFNDNHAYLSQALGVGILLLSSDDQLLLLRRSMWTGEAAGKWDRPGGHPEPCNVPELASSLEHSSPSQTDAGVNMEELSPEKLRVNDSILKEVWGSIIGEAVDEAGIPATELTPPQVSLLGLCLQADLGDRPSLEFYVRSSNVLADLGDRPSLEFYVRLGLTSAALQEAYSRGQQAEADESTSLLMLPLSDVRHVIAIVRRRYRVSASGLAGDCAAAAAAAADVMKDAEDLRLQELVKDFSPALTGALLMAEDVLLQE</sequence>
<protein>
    <submittedName>
        <fullName evidence="8">Uridine diphosphate glucose pyrophosphatase NUDT22</fullName>
    </submittedName>
</protein>
<dbReference type="GeneID" id="108670581"/>
<dbReference type="Proteomes" id="UP000694843">
    <property type="component" value="Unplaced"/>
</dbReference>
<evidence type="ECO:0000256" key="1">
    <source>
        <dbReference type="ARBA" id="ARBA00001946"/>
    </source>
</evidence>
<dbReference type="SUPFAM" id="SSF55811">
    <property type="entry name" value="Nudix"/>
    <property type="match status" value="1"/>
</dbReference>
<keyword evidence="2" id="KW-0479">Metal-binding</keyword>
<dbReference type="InterPro" id="IPR015797">
    <property type="entry name" value="NUDIX_hydrolase-like_dom_sf"/>
</dbReference>
<evidence type="ECO:0000256" key="2">
    <source>
        <dbReference type="ARBA" id="ARBA00022723"/>
    </source>
</evidence>
<evidence type="ECO:0000256" key="4">
    <source>
        <dbReference type="ARBA" id="ARBA00022842"/>
    </source>
</evidence>
<gene>
    <name evidence="8" type="primary">LOC108670581</name>
</gene>
<evidence type="ECO:0000256" key="3">
    <source>
        <dbReference type="ARBA" id="ARBA00022801"/>
    </source>
</evidence>
<dbReference type="RefSeq" id="XP_018013535.1">
    <property type="nucleotide sequence ID" value="XM_018158046.2"/>
</dbReference>
<keyword evidence="4" id="KW-0460">Magnesium</keyword>
<dbReference type="GO" id="GO:0052751">
    <property type="term" value="F:GDP-mannose hydrolase activity"/>
    <property type="evidence" value="ECO:0007669"/>
    <property type="project" value="TreeGrafter"/>
</dbReference>
<dbReference type="AlphaFoldDB" id="A0A8B7NIS3"/>
<dbReference type="GO" id="GO:0046872">
    <property type="term" value="F:metal ion binding"/>
    <property type="evidence" value="ECO:0007669"/>
    <property type="project" value="UniProtKB-KW"/>
</dbReference>
<organism evidence="7 8">
    <name type="scientific">Hyalella azteca</name>
    <name type="common">Amphipod</name>
    <dbReference type="NCBI Taxonomy" id="294128"/>
    <lineage>
        <taxon>Eukaryota</taxon>
        <taxon>Metazoa</taxon>
        <taxon>Ecdysozoa</taxon>
        <taxon>Arthropoda</taxon>
        <taxon>Crustacea</taxon>
        <taxon>Multicrustacea</taxon>
        <taxon>Malacostraca</taxon>
        <taxon>Eumalacostraca</taxon>
        <taxon>Peracarida</taxon>
        <taxon>Amphipoda</taxon>
        <taxon>Senticaudata</taxon>
        <taxon>Talitrida</taxon>
        <taxon>Talitroidea</taxon>
        <taxon>Hyalellidae</taxon>
        <taxon>Hyalella</taxon>
    </lineage>
</organism>
<evidence type="ECO:0000256" key="5">
    <source>
        <dbReference type="SAM" id="MobiDB-lite"/>
    </source>
</evidence>
<evidence type="ECO:0000313" key="7">
    <source>
        <dbReference type="Proteomes" id="UP000694843"/>
    </source>
</evidence>
<evidence type="ECO:0000313" key="8">
    <source>
        <dbReference type="RefSeq" id="XP_018013535.1"/>
    </source>
</evidence>